<dbReference type="OrthoDB" id="1951600at2"/>
<keyword evidence="1" id="KW-0436">Ligase</keyword>
<sequence>MRPRKPIRRPISQNRFKPKKIKNRLYFIGILPPPSLSQQITQIKQEFADTYGPQYALRILPHITLQNPFKAPPTMEPAFFDLLTSFAATQKPFQVRLNGFGCFPNKVSPVIFINVELNHDFALLHKNLMNFLRKEFGFSHLLARSTFSPHLTIAYKDMTPEQFERAWPDFEHRPFEASFDVNHFYFLRHDGRGWEILEEFLIGSDEDLAASM</sequence>
<proteinExistence type="predicted"/>
<dbReference type="RefSeq" id="WP_092458394.1">
    <property type="nucleotide sequence ID" value="NZ_FPCJ01000001.1"/>
</dbReference>
<dbReference type="Pfam" id="PF13563">
    <property type="entry name" value="2_5_RNA_ligase2"/>
    <property type="match status" value="1"/>
</dbReference>
<dbReference type="GO" id="GO:0016874">
    <property type="term" value="F:ligase activity"/>
    <property type="evidence" value="ECO:0007669"/>
    <property type="project" value="UniProtKB-KW"/>
</dbReference>
<dbReference type="PANTHER" id="PTHR40037">
    <property type="entry name" value="PHOSPHOESTERASE YJCG-RELATED"/>
    <property type="match status" value="1"/>
</dbReference>
<gene>
    <name evidence="1" type="ORF">SAMN05660895_0930</name>
</gene>
<evidence type="ECO:0000313" key="1">
    <source>
        <dbReference type="EMBL" id="SFV30930.1"/>
    </source>
</evidence>
<keyword evidence="2" id="KW-1185">Reference proteome</keyword>
<dbReference type="InterPro" id="IPR050580">
    <property type="entry name" value="2H_phosphoesterase_YjcG-like"/>
</dbReference>
<evidence type="ECO:0000313" key="2">
    <source>
        <dbReference type="Proteomes" id="UP000199537"/>
    </source>
</evidence>
<dbReference type="AlphaFoldDB" id="A0A1I7N8D4"/>
<dbReference type="EMBL" id="FPCJ01000001">
    <property type="protein sequence ID" value="SFV30930.1"/>
    <property type="molecule type" value="Genomic_DNA"/>
</dbReference>
<dbReference type="InterPro" id="IPR009097">
    <property type="entry name" value="Cyclic_Pdiesterase"/>
</dbReference>
<dbReference type="PANTHER" id="PTHR40037:SF1">
    <property type="entry name" value="PHOSPHOESTERASE SAOUHSC_00951-RELATED"/>
    <property type="match status" value="1"/>
</dbReference>
<protein>
    <submittedName>
        <fullName evidence="1">2'-5' RNA ligase</fullName>
    </submittedName>
</protein>
<organism evidence="1 2">
    <name type="scientific">Thermoflavifilum thermophilum</name>
    <dbReference type="NCBI Taxonomy" id="1393122"/>
    <lineage>
        <taxon>Bacteria</taxon>
        <taxon>Pseudomonadati</taxon>
        <taxon>Bacteroidota</taxon>
        <taxon>Chitinophagia</taxon>
        <taxon>Chitinophagales</taxon>
        <taxon>Chitinophagaceae</taxon>
        <taxon>Thermoflavifilum</taxon>
    </lineage>
</organism>
<dbReference type="SUPFAM" id="SSF55144">
    <property type="entry name" value="LigT-like"/>
    <property type="match status" value="1"/>
</dbReference>
<name>A0A1I7N8D4_9BACT</name>
<reference evidence="2" key="1">
    <citation type="submission" date="2016-10" db="EMBL/GenBank/DDBJ databases">
        <authorList>
            <person name="Varghese N."/>
            <person name="Submissions S."/>
        </authorList>
    </citation>
    <scope>NUCLEOTIDE SEQUENCE [LARGE SCALE GENOMIC DNA]</scope>
    <source>
        <strain evidence="2">DSM 14807</strain>
    </source>
</reference>
<dbReference type="STRING" id="1393122.SAMN05660895_0930"/>
<dbReference type="Proteomes" id="UP000199537">
    <property type="component" value="Unassembled WGS sequence"/>
</dbReference>
<accession>A0A1I7N8D4</accession>
<dbReference type="Gene3D" id="3.90.1140.10">
    <property type="entry name" value="Cyclic phosphodiesterase"/>
    <property type="match status" value="1"/>
</dbReference>